<accession>A0A699GS93</accession>
<gene>
    <name evidence="2" type="ORF">Tci_192941</name>
</gene>
<feature type="coiled-coil region" evidence="1">
    <location>
        <begin position="651"/>
        <end position="678"/>
    </location>
</feature>
<name>A0A699GS93_TANCI</name>
<evidence type="ECO:0000313" key="2">
    <source>
        <dbReference type="EMBL" id="GEW20965.1"/>
    </source>
</evidence>
<dbReference type="EMBL" id="BKCJ010049251">
    <property type="protein sequence ID" value="GEW20965.1"/>
    <property type="molecule type" value="Genomic_DNA"/>
</dbReference>
<keyword evidence="1" id="KW-0175">Coiled coil</keyword>
<evidence type="ECO:0000256" key="1">
    <source>
        <dbReference type="SAM" id="Coils"/>
    </source>
</evidence>
<organism evidence="2">
    <name type="scientific">Tanacetum cinerariifolium</name>
    <name type="common">Dalmatian daisy</name>
    <name type="synonym">Chrysanthemum cinerariifolium</name>
    <dbReference type="NCBI Taxonomy" id="118510"/>
    <lineage>
        <taxon>Eukaryota</taxon>
        <taxon>Viridiplantae</taxon>
        <taxon>Streptophyta</taxon>
        <taxon>Embryophyta</taxon>
        <taxon>Tracheophyta</taxon>
        <taxon>Spermatophyta</taxon>
        <taxon>Magnoliopsida</taxon>
        <taxon>eudicotyledons</taxon>
        <taxon>Gunneridae</taxon>
        <taxon>Pentapetalae</taxon>
        <taxon>asterids</taxon>
        <taxon>campanulids</taxon>
        <taxon>Asterales</taxon>
        <taxon>Asteraceae</taxon>
        <taxon>Asteroideae</taxon>
        <taxon>Anthemideae</taxon>
        <taxon>Anthemidinae</taxon>
        <taxon>Tanacetum</taxon>
    </lineage>
</organism>
<sequence>MDSLSEECRELFMMLSTPCGVKGKQAWDAELNMADYDNYMSKDMLNIKMVKDVRVRIHGYDVQADFVVVGYVNKREPSIAFRRSVLVTTKSQVNFDLGEMRIDITMLKEDNVIDTLLANLIENMVEVGYTGGGLVKMGHCLKIFVASYVTVVVSCQNSTQFVRKYCVSDLSSCASSELGSELTFLAGSELDLASYRQRVTDIQCGGFDTRPPMLDRTDFASVKQCVRLYCRGKENGVNILKSIDEGPFQMGTFRVTIAEGNEDALHLVPEQPRVYSDLTPEEKERVDRIEDRETMHGVQVQLVMGELRTKLGMLNQENMVALDEEQLLFIAGGQDNAVDEDVDEQPAPDAKTMFMANISYANLVYDEACPSYDLDILSEQVQHALYNGHEIIKTNHVPAIMHNIEDTLEIAEMTMKKMNDKMKEPECVNHKVKIAPPDYSKENYLATFTPQKQLTSEQIFWSQDLNKMKAEALKKQATASRPIKALTVYPPNTPTTLVPKFEKTCKKRITPTGLTEGERGFEQTKECYLTEVILFFETLKEHFKGIQKALTKKIKEMKDIFQELEAEVDQNIVHRKHDEIERKNLLIANDNLISGCLSEDMFYIATYSELTVSRFTKMQDAYTFVQARCLELEAELSNLHTRSEAYRTLDLRALDFQIIQLTKKVNILQEQNRLFRAENEIVKQHYKELYDSLKLTRAKHIEQTTALLTENENLKVQLLNKMTCVTKDHVSPKVLVPSKYAIDVEPIPLRIRNNREVHLDYLKHLKEHVGTVHEIIEEAKFARPFDRSFAYACHYTKHSQKLLEYAIGTCLKDFHI</sequence>
<protein>
    <recommendedName>
        <fullName evidence="3">Integrase, catalytic region, zinc finger, CCHC-type, peptidase aspartic, catalytic</fullName>
    </recommendedName>
</protein>
<comment type="caution">
    <text evidence="2">The sequence shown here is derived from an EMBL/GenBank/DDBJ whole genome shotgun (WGS) entry which is preliminary data.</text>
</comment>
<proteinExistence type="predicted"/>
<reference evidence="2" key="1">
    <citation type="journal article" date="2019" name="Sci. Rep.">
        <title>Draft genome of Tanacetum cinerariifolium, the natural source of mosquito coil.</title>
        <authorList>
            <person name="Yamashiro T."/>
            <person name="Shiraishi A."/>
            <person name="Satake H."/>
            <person name="Nakayama K."/>
        </authorList>
    </citation>
    <scope>NUCLEOTIDE SEQUENCE</scope>
</reference>
<evidence type="ECO:0008006" key="3">
    <source>
        <dbReference type="Google" id="ProtNLM"/>
    </source>
</evidence>
<dbReference type="AlphaFoldDB" id="A0A699GS93"/>